<evidence type="ECO:0000256" key="3">
    <source>
        <dbReference type="ARBA" id="ARBA00022478"/>
    </source>
</evidence>
<comment type="similarity">
    <text evidence="6">Belongs to the archaeal Rpo3/eukaryotic RPB3 RNA polymerase subunit family.</text>
</comment>
<dbReference type="SMART" id="SM00662">
    <property type="entry name" value="RPOLD"/>
    <property type="match status" value="1"/>
</dbReference>
<reference evidence="8" key="1">
    <citation type="submission" date="2021-01" db="UniProtKB">
        <authorList>
            <consortium name="EnsemblMetazoa"/>
        </authorList>
    </citation>
    <scope>IDENTIFICATION</scope>
</reference>
<dbReference type="GeneID" id="136811134"/>
<evidence type="ECO:0000313" key="9">
    <source>
        <dbReference type="Proteomes" id="UP000594262"/>
    </source>
</evidence>
<dbReference type="GO" id="GO:0006351">
    <property type="term" value="P:DNA-templated transcription"/>
    <property type="evidence" value="ECO:0007669"/>
    <property type="project" value="InterPro"/>
</dbReference>
<comment type="subcellular location">
    <subcellularLocation>
        <location evidence="1">Nucleus</location>
    </subcellularLocation>
</comment>
<dbReference type="FunFam" id="3.30.1360.10:FF:000009">
    <property type="entry name" value="RNA polymerase I and III subunit C"/>
    <property type="match status" value="1"/>
</dbReference>
<dbReference type="Gene3D" id="3.30.1360.10">
    <property type="entry name" value="RNA polymerase, RBP11-like subunit"/>
    <property type="match status" value="1"/>
</dbReference>
<proteinExistence type="inferred from homology"/>
<keyword evidence="5" id="KW-0539">Nucleus</keyword>
<sequence length="351" mass="39864">MAATVEDIRKKVHLEEFRVSHTSSSSFPGGYPGYDDSWNFNTFKENFRVDIVSLNEKEMEFDMVGIDASIANAFRRILIAEVPSMAIDKVFIFNNSSIIQDEVLAHRLGLIPIFADPRLFNFPPTPVEGKNLTEEEQLHTEPDVHLVFELKVKCTMNPEAPKDCVNPEIMYLNNKVTTKDIKWIPIGDQEEQFGVDGIRPVFDDILIAKLRPGHEIDLRMHCVKGVGCDHAKFSPVATASYRLLPSITLLDTITDDLADRLIKCFSKDVIKTKTKNGVKKAYVADARKDTGMREIYRDEVLRDKVKLEKIRDHFIFSVESTGALPPEQLVEEAIKILHAKCQIYVDKLNSL</sequence>
<keyword evidence="3" id="KW-0240">DNA-directed RNA polymerase</keyword>
<dbReference type="PANTHER" id="PTHR11800">
    <property type="entry name" value="DNA-DIRECTED RNA POLYMERASE"/>
    <property type="match status" value="1"/>
</dbReference>
<dbReference type="InterPro" id="IPR036603">
    <property type="entry name" value="RBP11-like"/>
</dbReference>
<dbReference type="Pfam" id="PF01193">
    <property type="entry name" value="RNA_pol_L"/>
    <property type="match status" value="1"/>
</dbReference>
<evidence type="ECO:0000256" key="1">
    <source>
        <dbReference type="ARBA" id="ARBA00004123"/>
    </source>
</evidence>
<dbReference type="InterPro" id="IPR011262">
    <property type="entry name" value="DNA-dir_RNA_pol_insert"/>
</dbReference>
<evidence type="ECO:0000259" key="7">
    <source>
        <dbReference type="SMART" id="SM00662"/>
    </source>
</evidence>
<evidence type="ECO:0000256" key="6">
    <source>
        <dbReference type="ARBA" id="ARBA00025804"/>
    </source>
</evidence>
<dbReference type="Pfam" id="PF01000">
    <property type="entry name" value="RNA_pol_A_bac"/>
    <property type="match status" value="1"/>
</dbReference>
<protein>
    <recommendedName>
        <fullName evidence="2">DNA-directed RNA polymerases I and III subunit RPAC1</fullName>
    </recommendedName>
</protein>
<feature type="domain" description="DNA-directed RNA polymerase RpoA/D/Rpb3-type" evidence="7">
    <location>
        <begin position="58"/>
        <end position="347"/>
    </location>
</feature>
<dbReference type="GO" id="GO:0003677">
    <property type="term" value="F:DNA binding"/>
    <property type="evidence" value="ECO:0007669"/>
    <property type="project" value="InterPro"/>
</dbReference>
<dbReference type="GO" id="GO:0005736">
    <property type="term" value="C:RNA polymerase I complex"/>
    <property type="evidence" value="ECO:0007669"/>
    <property type="project" value="TreeGrafter"/>
</dbReference>
<keyword evidence="9" id="KW-1185">Reference proteome</keyword>
<evidence type="ECO:0000256" key="4">
    <source>
        <dbReference type="ARBA" id="ARBA00023163"/>
    </source>
</evidence>
<dbReference type="Gene3D" id="2.170.120.12">
    <property type="entry name" value="DNA-directed RNA polymerase, insert domain"/>
    <property type="match status" value="1"/>
</dbReference>
<dbReference type="OrthoDB" id="270173at2759"/>
<dbReference type="CDD" id="cd07032">
    <property type="entry name" value="RNAP_I_II_AC40"/>
    <property type="match status" value="1"/>
</dbReference>
<dbReference type="InterPro" id="IPR022842">
    <property type="entry name" value="RNAP_Rpo3/Rpb3/RPAC1"/>
</dbReference>
<dbReference type="InterPro" id="IPR036643">
    <property type="entry name" value="RNApol_insert_sf"/>
</dbReference>
<accession>A0A7M5WZG3</accession>
<dbReference type="PROSITE" id="PS00446">
    <property type="entry name" value="RNA_POL_D_30KD"/>
    <property type="match status" value="1"/>
</dbReference>
<dbReference type="InterPro" id="IPR011263">
    <property type="entry name" value="DNA-dir_RNA_pol_RpoA/D/Rpb3"/>
</dbReference>
<keyword evidence="4" id="KW-0804">Transcription</keyword>
<dbReference type="HAMAP" id="MF_00320">
    <property type="entry name" value="RNApol_arch_Rpo3"/>
    <property type="match status" value="1"/>
</dbReference>
<dbReference type="GO" id="GO:0005666">
    <property type="term" value="C:RNA polymerase III complex"/>
    <property type="evidence" value="ECO:0007669"/>
    <property type="project" value="TreeGrafter"/>
</dbReference>
<dbReference type="NCBIfam" id="NF001988">
    <property type="entry name" value="PRK00783.1"/>
    <property type="match status" value="1"/>
</dbReference>
<dbReference type="GO" id="GO:0046983">
    <property type="term" value="F:protein dimerization activity"/>
    <property type="evidence" value="ECO:0007669"/>
    <property type="project" value="InterPro"/>
</dbReference>
<dbReference type="InterPro" id="IPR050518">
    <property type="entry name" value="Rpo3/RPB3_RNA_Pol_subunit"/>
</dbReference>
<dbReference type="InterPro" id="IPR001514">
    <property type="entry name" value="DNA-dir_RNA_pol_30-40kDasu_CS"/>
</dbReference>
<organism evidence="8 9">
    <name type="scientific">Clytia hemisphaerica</name>
    <dbReference type="NCBI Taxonomy" id="252671"/>
    <lineage>
        <taxon>Eukaryota</taxon>
        <taxon>Metazoa</taxon>
        <taxon>Cnidaria</taxon>
        <taxon>Hydrozoa</taxon>
        <taxon>Hydroidolina</taxon>
        <taxon>Leptothecata</taxon>
        <taxon>Obeliida</taxon>
        <taxon>Clytiidae</taxon>
        <taxon>Clytia</taxon>
    </lineage>
</organism>
<dbReference type="AlphaFoldDB" id="A0A7M5WZG3"/>
<dbReference type="RefSeq" id="XP_066923849.1">
    <property type="nucleotide sequence ID" value="XM_067067748.1"/>
</dbReference>
<evidence type="ECO:0000256" key="5">
    <source>
        <dbReference type="ARBA" id="ARBA00023242"/>
    </source>
</evidence>
<dbReference type="GO" id="GO:0003899">
    <property type="term" value="F:DNA-directed RNA polymerase activity"/>
    <property type="evidence" value="ECO:0007669"/>
    <property type="project" value="InterPro"/>
</dbReference>
<dbReference type="SUPFAM" id="SSF56553">
    <property type="entry name" value="Insert subdomain of RNA polymerase alpha subunit"/>
    <property type="match status" value="1"/>
</dbReference>
<evidence type="ECO:0000256" key="2">
    <source>
        <dbReference type="ARBA" id="ARBA00022083"/>
    </source>
</evidence>
<evidence type="ECO:0000313" key="8">
    <source>
        <dbReference type="EnsemblMetazoa" id="CLYHEMP015219.1"/>
    </source>
</evidence>
<dbReference type="FunFam" id="2.170.120.12:FF:000003">
    <property type="entry name" value="Dna-directed rna polymerases i and iii subunit"/>
    <property type="match status" value="1"/>
</dbReference>
<name>A0A7M5WZG3_9CNID</name>
<dbReference type="EnsemblMetazoa" id="CLYHEMT015219.1">
    <property type="protein sequence ID" value="CLYHEMP015219.1"/>
    <property type="gene ID" value="CLYHEMG015219"/>
</dbReference>
<dbReference type="InterPro" id="IPR033901">
    <property type="entry name" value="RNAPI/III_AC40"/>
</dbReference>
<dbReference type="SUPFAM" id="SSF55257">
    <property type="entry name" value="RBP11-like subunits of RNA polymerase"/>
    <property type="match status" value="1"/>
</dbReference>
<dbReference type="PANTHER" id="PTHR11800:SF13">
    <property type="entry name" value="DNA-DIRECTED RNA POLYMERASES I AND III SUBUNIT RPAC1"/>
    <property type="match status" value="1"/>
</dbReference>
<dbReference type="Proteomes" id="UP000594262">
    <property type="component" value="Unplaced"/>
</dbReference>